<keyword evidence="8" id="KW-1185">Reference proteome</keyword>
<evidence type="ECO:0000256" key="4">
    <source>
        <dbReference type="ARBA" id="ARBA00073334"/>
    </source>
</evidence>
<evidence type="ECO:0000259" key="6">
    <source>
        <dbReference type="PROSITE" id="PS50197"/>
    </source>
</evidence>
<dbReference type="InterPro" id="IPR015943">
    <property type="entry name" value="WD40/YVTN_repeat-like_dom_sf"/>
</dbReference>
<comment type="function">
    <text evidence="3">May be involved in protein sorting and cell wall formation.</text>
</comment>
<dbReference type="PANTHER" id="PTHR13743">
    <property type="entry name" value="BEIGE/BEACH-RELATED"/>
    <property type="match status" value="1"/>
</dbReference>
<evidence type="ECO:0000313" key="8">
    <source>
        <dbReference type="Proteomes" id="UP000245591"/>
    </source>
</evidence>
<dbReference type="CDD" id="cd06071">
    <property type="entry name" value="Beach"/>
    <property type="match status" value="1"/>
</dbReference>
<dbReference type="Proteomes" id="UP000245591">
    <property type="component" value="Unassembled WGS sequence"/>
</dbReference>
<keyword evidence="2" id="KW-0677">Repeat</keyword>
<dbReference type="InterPro" id="IPR050865">
    <property type="entry name" value="BEACH_Domain"/>
</dbReference>
<dbReference type="Pfam" id="PF00400">
    <property type="entry name" value="WD40"/>
    <property type="match status" value="1"/>
</dbReference>
<dbReference type="EMBL" id="MBFU01000329">
    <property type="protein sequence ID" value="PWA00548.1"/>
    <property type="molecule type" value="Genomic_DNA"/>
</dbReference>
<dbReference type="SUPFAM" id="SSF81837">
    <property type="entry name" value="BEACH domain"/>
    <property type="match status" value="1"/>
</dbReference>
<feature type="domain" description="BEACH" evidence="6">
    <location>
        <begin position="24"/>
        <end position="316"/>
    </location>
</feature>
<gene>
    <name evidence="7" type="ORF">BB558_003402</name>
</gene>
<evidence type="ECO:0000313" key="7">
    <source>
        <dbReference type="EMBL" id="PWA00548.1"/>
    </source>
</evidence>
<proteinExistence type="predicted"/>
<protein>
    <recommendedName>
        <fullName evidence="4">Beige protein homolog 1</fullName>
    </recommendedName>
</protein>
<comment type="caution">
    <text evidence="7">The sequence shown here is derived from an EMBL/GenBank/DDBJ whole genome shotgun (WGS) entry which is preliminary data.</text>
</comment>
<dbReference type="InterPro" id="IPR036372">
    <property type="entry name" value="BEACH_dom_sf"/>
</dbReference>
<feature type="region of interest" description="Disordered" evidence="5">
    <location>
        <begin position="1084"/>
        <end position="1104"/>
    </location>
</feature>
<reference evidence="7 8" key="1">
    <citation type="journal article" date="2018" name="MBio">
        <title>Comparative Genomics Reveals the Core Gene Toolbox for the Fungus-Insect Symbiosis.</title>
        <authorList>
            <person name="Wang Y."/>
            <person name="Stata M."/>
            <person name="Wang W."/>
            <person name="Stajich J.E."/>
            <person name="White M.M."/>
            <person name="Moncalvo J.M."/>
        </authorList>
    </citation>
    <scope>NUCLEOTIDE SEQUENCE [LARGE SCALE GENOMIC DNA]</scope>
    <source>
        <strain evidence="7 8">AUS-126-30</strain>
    </source>
</reference>
<keyword evidence="1" id="KW-0853">WD repeat</keyword>
<dbReference type="Pfam" id="PF02138">
    <property type="entry name" value="Beach"/>
    <property type="match status" value="1"/>
</dbReference>
<organism evidence="7 8">
    <name type="scientific">Smittium angustum</name>
    <dbReference type="NCBI Taxonomy" id="133377"/>
    <lineage>
        <taxon>Eukaryota</taxon>
        <taxon>Fungi</taxon>
        <taxon>Fungi incertae sedis</taxon>
        <taxon>Zoopagomycota</taxon>
        <taxon>Kickxellomycotina</taxon>
        <taxon>Harpellomycetes</taxon>
        <taxon>Harpellales</taxon>
        <taxon>Legeriomycetaceae</taxon>
        <taxon>Smittium</taxon>
    </lineage>
</organism>
<evidence type="ECO:0000256" key="5">
    <source>
        <dbReference type="SAM" id="MobiDB-lite"/>
    </source>
</evidence>
<feature type="compositionally biased region" description="Basic and acidic residues" evidence="5">
    <location>
        <begin position="1087"/>
        <end position="1101"/>
    </location>
</feature>
<dbReference type="Gene3D" id="2.130.10.10">
    <property type="entry name" value="YVTN repeat-like/Quinoprotein amine dehydrogenase"/>
    <property type="match status" value="1"/>
</dbReference>
<dbReference type="InterPro" id="IPR001680">
    <property type="entry name" value="WD40_rpt"/>
</dbReference>
<dbReference type="InterPro" id="IPR036322">
    <property type="entry name" value="WD40_repeat_dom_sf"/>
</dbReference>
<name>A0A2U1J6A5_SMIAN</name>
<dbReference type="SMART" id="SM01026">
    <property type="entry name" value="Beach"/>
    <property type="match status" value="1"/>
</dbReference>
<evidence type="ECO:0000256" key="3">
    <source>
        <dbReference type="ARBA" id="ARBA00054699"/>
    </source>
</evidence>
<dbReference type="InterPro" id="IPR000409">
    <property type="entry name" value="BEACH_dom"/>
</dbReference>
<sequence>MNLFYNRITKLDLGFKPPSLHEAISPSKLLKMSELMFRWQIGQISNFDYLMALNTFSGRSYNDLSQYPVYPWVLQDYSSDKIDLENPEIYRDLKKPIGALDKQRLDSFIERYENFDDPMGNIKKFHYGTHYSSPASVSHFLIRNEPYTSVHILLQNGKFDYADRQFYSIQETWKSCLNSSWDVKELIPEFFYQHEFLTNTNGIDLGKKQNGKSIDLVELPPWADSSPSKFIEIHRKALESEYVSENLHHWIDLIFGYKQKGKEAEKAFNVFYYLTYPDESILDRVSDISERHSIESQIKYFGQIPIQLFTTQHPKRYGKPPMYKPLSEPIPFLYASVLNLKLLENSGNLLLKSQKESLKVSDLPFDSNIIHLNTSIAPTKYDLISNLTKVTLDKQKTGINGISIFTDYLLSIDSCGKFRVHYIFLVSKKRLEADKIHNYKYGLQETLLKDTIRNDKNQSHKVKIHIDSASISGNRFIMRSRESKNANINSTDIPNRLSDKKIAKHKTVNVFTSAINNYASTQSKVVYNTPETQHSDLYSSSIYSSFLPSLKSLNLRNTRGVKNTYQLFTTNPSRIDIVTDILGFDKKTSLLKLIQHKPSFIFLSLHFVDIPELEHITLIQEDIEMSNLSELSESKSTLGEISDSLFPLVPYKKCNSNKGNCLYSSTDVRKELFPSSYIFESPAHLSKLGLYNHTYVSQTYEVSILQTKDLETYKNDLELNLITSESLFNFLAKKLILELPHHHFTIYKSGVYEKLLSERKANLNQHLPHKTDSQESFIYKFMGFGSKQDKKKPVVGLKNSDEYKSEDVLYILTDVAAREYQKIESNWEKNNSDFFDQTKLQKALNLNQERIKPIDVNDGDSIMFNSNLSDLNKVVNFSSTQLGYYFSSNPFSAKYSSCGNFLAVGCDDGVIYIQKLSYGNSDSKSSSSILDQRLNLKLNPNLNSFARVETGGKNVFSEPEFFNFNNPDLSENYRDYNYFKTFDLIKISSQLPAENNLTKNSSEHSIAEVKINRDSSNCYDHLINNDVSLLETHTFFHHESSVLDLCLSMELDVLVSCSLDGTIVVCSFSEKSVIRTIRPNYYNKPSTSHESRKSLSSKDEFESSNSFPLGKSYWLDDIGVPVFNEFLLCEANSYIGIAEKIDLLPDSKILSLCTANSIDKSGYLRDVDSLEKFYFLQMYSINGSLLHSSPPFSKNAKIIDWSNNIHQPGYVNYTNIELKNRVFGHNELKDPVLNKGFYIQPDFKRGLVACLTDQREIFVFDVYDGLSLLCKWTIPYNGYSIIFSSCSSICESSSVNERPTNSESSGNYGETDVIYVGCDSSRILVFEI</sequence>
<accession>A0A2U1J6A5</accession>
<dbReference type="FunFam" id="1.10.1540.10:FF:000001">
    <property type="entry name" value="neurobeachin isoform X1"/>
    <property type="match status" value="1"/>
</dbReference>
<dbReference type="SMART" id="SM00320">
    <property type="entry name" value="WD40"/>
    <property type="match status" value="2"/>
</dbReference>
<evidence type="ECO:0000256" key="2">
    <source>
        <dbReference type="ARBA" id="ARBA00022737"/>
    </source>
</evidence>
<dbReference type="Gene3D" id="1.10.1540.10">
    <property type="entry name" value="BEACH domain"/>
    <property type="match status" value="1"/>
</dbReference>
<dbReference type="PANTHER" id="PTHR13743:SF112">
    <property type="entry name" value="BEACH DOMAIN-CONTAINING PROTEIN"/>
    <property type="match status" value="1"/>
</dbReference>
<evidence type="ECO:0000256" key="1">
    <source>
        <dbReference type="ARBA" id="ARBA00022574"/>
    </source>
</evidence>
<dbReference type="SUPFAM" id="SSF50978">
    <property type="entry name" value="WD40 repeat-like"/>
    <property type="match status" value="1"/>
</dbReference>
<dbReference type="PROSITE" id="PS50197">
    <property type="entry name" value="BEACH"/>
    <property type="match status" value="1"/>
</dbReference>